<name>M0I0N3_HALEO</name>
<dbReference type="PATRIC" id="fig|1230453.4.peg.168"/>
<evidence type="ECO:0000259" key="1">
    <source>
        <dbReference type="PROSITE" id="PS50822"/>
    </source>
</evidence>
<dbReference type="EMBL" id="AOLK01000004">
    <property type="protein sequence ID" value="ELZ88959.1"/>
    <property type="molecule type" value="Genomic_DNA"/>
</dbReference>
<dbReference type="Pfam" id="PF02171">
    <property type="entry name" value="Piwi"/>
    <property type="match status" value="1"/>
</dbReference>
<dbReference type="InterPro" id="IPR036397">
    <property type="entry name" value="RNaseH_sf"/>
</dbReference>
<evidence type="ECO:0000313" key="3">
    <source>
        <dbReference type="Proteomes" id="UP000011612"/>
    </source>
</evidence>
<proteinExistence type="predicted"/>
<dbReference type="PROSITE" id="PS50822">
    <property type="entry name" value="PIWI"/>
    <property type="match status" value="1"/>
</dbReference>
<dbReference type="InterPro" id="IPR012337">
    <property type="entry name" value="RNaseH-like_sf"/>
</dbReference>
<organism evidence="2 3">
    <name type="scientific">Haloferax elongans ATCC BAA-1513</name>
    <dbReference type="NCBI Taxonomy" id="1230453"/>
    <lineage>
        <taxon>Archaea</taxon>
        <taxon>Methanobacteriati</taxon>
        <taxon>Methanobacteriota</taxon>
        <taxon>Stenosarchaea group</taxon>
        <taxon>Halobacteria</taxon>
        <taxon>Halobacteriales</taxon>
        <taxon>Haloferacaceae</taxon>
        <taxon>Haloferax</taxon>
    </lineage>
</organism>
<feature type="domain" description="Piwi" evidence="1">
    <location>
        <begin position="341"/>
        <end position="635"/>
    </location>
</feature>
<protein>
    <submittedName>
        <fullName evidence="2">Stem cell self-renewal protein Piwi</fullName>
    </submittedName>
</protein>
<dbReference type="Gene3D" id="3.40.50.2300">
    <property type="match status" value="1"/>
</dbReference>
<dbReference type="Proteomes" id="UP000011612">
    <property type="component" value="Unassembled WGS sequence"/>
</dbReference>
<dbReference type="SUPFAM" id="SSF53098">
    <property type="entry name" value="Ribonuclease H-like"/>
    <property type="match status" value="1"/>
</dbReference>
<accession>M0I0N3</accession>
<comment type="caution">
    <text evidence="2">The sequence shown here is derived from an EMBL/GenBank/DDBJ whole genome shotgun (WGS) entry which is preliminary data.</text>
</comment>
<dbReference type="InterPro" id="IPR003165">
    <property type="entry name" value="Piwi"/>
</dbReference>
<dbReference type="AlphaFoldDB" id="M0I0N3"/>
<sequence>MKTETVQLDPKKKRDREHLRAFVQSCLRRAVPDDTYTYKFINDIVRNDPAFSTGTDGFAAHPKHEVKVQIASDGTVLAHVESGYSIKSKSTLDNLFSPGSQLPNMKVAHDTDRYAKEGQGWLKGWSEFNYTDYIRDVGSSIAELHEGTADEDWRQRLIEENPRLVKVKYGSMVGNQLPHFLRLSPRPEQVQRQDYDFFSQFISRRAMMPDEKYDYSKSFFESLSRLPVIDLEFEPGPTNHPYKRINVREQNTRLVFSGDQQSNTPSSGLREYGVYASPGRYRVGLLTPSQWEETLQELTPLLVKGLNSIGAPAGVTGYHYDLGDISNYTPVAHEIRSETDAVVAVVPNKGAADDFGIDDPHHELKRTLMRKGIPTQMLQKSSAQELIKQRATPNNDKFLNILSAIVAKAGGTPWQVDSLPGKTDAFMGLDVTRDSESGQHSGASASVVLADGTTFAAESTTQQGGEKFAARHVEQFVRDLVVDFAEGQEREINRVCIMRDGKVHEDIDAVREGLSELDAEIDIVGVRKRGQPRIADYNGTRFKIAYKGMAFVDTDRDEAIIHGFGKPEIRDDNPVGTPQTFKLVRHSGPTDIETLARQAYWLSEVHVGSPAKSPRLPIPIEYADKAAEYVRKEYVSPGKVIEGPAYI</sequence>
<keyword evidence="3" id="KW-1185">Reference proteome</keyword>
<dbReference type="SMART" id="SM00950">
    <property type="entry name" value="Piwi"/>
    <property type="match status" value="1"/>
</dbReference>
<dbReference type="Gene3D" id="3.30.420.10">
    <property type="entry name" value="Ribonuclease H-like superfamily/Ribonuclease H"/>
    <property type="match status" value="1"/>
</dbReference>
<evidence type="ECO:0000313" key="2">
    <source>
        <dbReference type="EMBL" id="ELZ88959.1"/>
    </source>
</evidence>
<reference evidence="2 3" key="1">
    <citation type="journal article" date="2014" name="PLoS Genet.">
        <title>Phylogenetically driven sequencing of extremely halophilic archaea reveals strategies for static and dynamic osmo-response.</title>
        <authorList>
            <person name="Becker E.A."/>
            <person name="Seitzer P.M."/>
            <person name="Tritt A."/>
            <person name="Larsen D."/>
            <person name="Krusor M."/>
            <person name="Yao A.I."/>
            <person name="Wu D."/>
            <person name="Madern D."/>
            <person name="Eisen J.A."/>
            <person name="Darling A.E."/>
            <person name="Facciotti M.T."/>
        </authorList>
    </citation>
    <scope>NUCLEOTIDE SEQUENCE [LARGE SCALE GENOMIC DNA]</scope>
    <source>
        <strain evidence="2 3">ATCC BAA-1513</strain>
    </source>
</reference>
<gene>
    <name evidence="2" type="ORF">C453_00910</name>
</gene>
<dbReference type="GO" id="GO:0003676">
    <property type="term" value="F:nucleic acid binding"/>
    <property type="evidence" value="ECO:0007669"/>
    <property type="project" value="InterPro"/>
</dbReference>